<protein>
    <submittedName>
        <fullName evidence="2">MarR family winged helix-turn-helix transcriptional regulator</fullName>
    </submittedName>
</protein>
<dbReference type="PANTHER" id="PTHR39515:SF2">
    <property type="entry name" value="HTH-TYPE TRANSCRIPTIONAL REGULATOR RV0880"/>
    <property type="match status" value="1"/>
</dbReference>
<dbReference type="InterPro" id="IPR036390">
    <property type="entry name" value="WH_DNA-bd_sf"/>
</dbReference>
<dbReference type="Proteomes" id="UP001596435">
    <property type="component" value="Unassembled WGS sequence"/>
</dbReference>
<dbReference type="PROSITE" id="PS50995">
    <property type="entry name" value="HTH_MARR_2"/>
    <property type="match status" value="1"/>
</dbReference>
<dbReference type="SUPFAM" id="SSF46785">
    <property type="entry name" value="Winged helix' DNA-binding domain"/>
    <property type="match status" value="1"/>
</dbReference>
<dbReference type="EMBL" id="JBHTAJ010000045">
    <property type="protein sequence ID" value="MFC7182329.1"/>
    <property type="molecule type" value="Genomic_DNA"/>
</dbReference>
<comment type="caution">
    <text evidence="2">The sequence shown here is derived from an EMBL/GenBank/DDBJ whole genome shotgun (WGS) entry which is preliminary data.</text>
</comment>
<dbReference type="SMART" id="SM00347">
    <property type="entry name" value="HTH_MARR"/>
    <property type="match status" value="1"/>
</dbReference>
<sequence length="163" mass="16978">MTAPDPAGRAPADIAGVSDPAVPDPAAVARLRLVIARLHRQLAQASAGQDLTFAQQSALARIEQHGPLRLGELAALERVAAPSMTRTVGPLVVAGLVTRLPDPSDGRSSLVELAPPGHRLLATIRQERSELLAGRVAALTPGEQAVLQDALPVLEHLLADTES</sequence>
<reference evidence="3" key="1">
    <citation type="journal article" date="2019" name="Int. J. Syst. Evol. Microbiol.">
        <title>The Global Catalogue of Microorganisms (GCM) 10K type strain sequencing project: providing services to taxonomists for standard genome sequencing and annotation.</title>
        <authorList>
            <consortium name="The Broad Institute Genomics Platform"/>
            <consortium name="The Broad Institute Genome Sequencing Center for Infectious Disease"/>
            <person name="Wu L."/>
            <person name="Ma J."/>
        </authorList>
    </citation>
    <scope>NUCLEOTIDE SEQUENCE [LARGE SCALE GENOMIC DNA]</scope>
    <source>
        <strain evidence="3">CGMCC 1.12859</strain>
    </source>
</reference>
<evidence type="ECO:0000313" key="3">
    <source>
        <dbReference type="Proteomes" id="UP001596435"/>
    </source>
</evidence>
<dbReference type="InterPro" id="IPR052526">
    <property type="entry name" value="HTH-type_Bedaq_tolerance"/>
</dbReference>
<proteinExistence type="predicted"/>
<dbReference type="RefSeq" id="WP_345708593.1">
    <property type="nucleotide sequence ID" value="NZ_BAABKV010000001.1"/>
</dbReference>
<dbReference type="Pfam" id="PF01047">
    <property type="entry name" value="MarR"/>
    <property type="match status" value="1"/>
</dbReference>
<evidence type="ECO:0000259" key="1">
    <source>
        <dbReference type="PROSITE" id="PS50995"/>
    </source>
</evidence>
<dbReference type="InterPro" id="IPR000835">
    <property type="entry name" value="HTH_MarR-typ"/>
</dbReference>
<gene>
    <name evidence="2" type="ORF">ACFQMG_22540</name>
</gene>
<dbReference type="PANTHER" id="PTHR39515">
    <property type="entry name" value="CONSERVED PROTEIN"/>
    <property type="match status" value="1"/>
</dbReference>
<dbReference type="InterPro" id="IPR036388">
    <property type="entry name" value="WH-like_DNA-bd_sf"/>
</dbReference>
<name>A0ABW2FYH5_9ACTN</name>
<feature type="domain" description="HTH marR-type" evidence="1">
    <location>
        <begin position="24"/>
        <end position="156"/>
    </location>
</feature>
<dbReference type="Gene3D" id="1.10.10.10">
    <property type="entry name" value="Winged helix-like DNA-binding domain superfamily/Winged helix DNA-binding domain"/>
    <property type="match status" value="1"/>
</dbReference>
<evidence type="ECO:0000313" key="2">
    <source>
        <dbReference type="EMBL" id="MFC7182329.1"/>
    </source>
</evidence>
<organism evidence="2 3">
    <name type="scientific">Kitasatospora paranensis</name>
    <dbReference type="NCBI Taxonomy" id="258053"/>
    <lineage>
        <taxon>Bacteria</taxon>
        <taxon>Bacillati</taxon>
        <taxon>Actinomycetota</taxon>
        <taxon>Actinomycetes</taxon>
        <taxon>Kitasatosporales</taxon>
        <taxon>Streptomycetaceae</taxon>
        <taxon>Kitasatospora</taxon>
    </lineage>
</organism>
<keyword evidence="3" id="KW-1185">Reference proteome</keyword>
<accession>A0ABW2FYH5</accession>